<sequence length="127" mass="13151">MLHWTPNTSPNLVPSAIVGPSLPEFQGAPKGTAFLPPSSLPPSHLPPSLAADCGARRRRALSSAARRAALGGARARQAERGLGASMGVRRGWLPQLPRAATAWQAPRRSSPEVLREGGGGGASFVDS</sequence>
<comment type="caution">
    <text evidence="2">The sequence shown here is derived from an EMBL/GenBank/DDBJ whole genome shotgun (WGS) entry which is preliminary data.</text>
</comment>
<protein>
    <submittedName>
        <fullName evidence="2">Uncharacterized protein</fullName>
    </submittedName>
</protein>
<reference evidence="2" key="1">
    <citation type="submission" date="2023-10" db="EMBL/GenBank/DDBJ databases">
        <authorList>
            <person name="Chen Y."/>
            <person name="Shah S."/>
            <person name="Dougan E. K."/>
            <person name="Thang M."/>
            <person name="Chan C."/>
        </authorList>
    </citation>
    <scope>NUCLEOTIDE SEQUENCE [LARGE SCALE GENOMIC DNA]</scope>
</reference>
<accession>A0ABN9WG92</accession>
<feature type="region of interest" description="Disordered" evidence="1">
    <location>
        <begin position="98"/>
        <end position="127"/>
    </location>
</feature>
<dbReference type="Proteomes" id="UP001189429">
    <property type="component" value="Unassembled WGS sequence"/>
</dbReference>
<evidence type="ECO:0000313" key="2">
    <source>
        <dbReference type="EMBL" id="CAK0885442.1"/>
    </source>
</evidence>
<gene>
    <name evidence="2" type="ORF">PCOR1329_LOCUS67064</name>
</gene>
<evidence type="ECO:0000256" key="1">
    <source>
        <dbReference type="SAM" id="MobiDB-lite"/>
    </source>
</evidence>
<dbReference type="EMBL" id="CAUYUJ010018671">
    <property type="protein sequence ID" value="CAK0885442.1"/>
    <property type="molecule type" value="Genomic_DNA"/>
</dbReference>
<proteinExistence type="predicted"/>
<organism evidence="2 3">
    <name type="scientific">Prorocentrum cordatum</name>
    <dbReference type="NCBI Taxonomy" id="2364126"/>
    <lineage>
        <taxon>Eukaryota</taxon>
        <taxon>Sar</taxon>
        <taxon>Alveolata</taxon>
        <taxon>Dinophyceae</taxon>
        <taxon>Prorocentrales</taxon>
        <taxon>Prorocentraceae</taxon>
        <taxon>Prorocentrum</taxon>
    </lineage>
</organism>
<evidence type="ECO:0000313" key="3">
    <source>
        <dbReference type="Proteomes" id="UP001189429"/>
    </source>
</evidence>
<feature type="region of interest" description="Disordered" evidence="1">
    <location>
        <begin position="21"/>
        <end position="46"/>
    </location>
</feature>
<name>A0ABN9WG92_9DINO</name>
<keyword evidence="3" id="KW-1185">Reference proteome</keyword>
<feature type="compositionally biased region" description="Gly residues" evidence="1">
    <location>
        <begin position="116"/>
        <end position="127"/>
    </location>
</feature>